<dbReference type="Proteomes" id="UP000664369">
    <property type="component" value="Unassembled WGS sequence"/>
</dbReference>
<sequence length="500" mass="55203">MLSGALTACRPQSAAPPLRVSMVGDVLLARNVPAALARDSATLARRARRWWAGSRYVIGNLECPLTTAEQPVAKQFTFRADLRWAAWLRRLGLTHVSLANNHTLDQHWFGLRDTYRAASTARLGTLGYQPDSTAGCLPTLLGPDSSVAVLAYSAFRVGVPGEGCVCGRDFSALCERLAAYKTLFPQRAVLVYLHWGTEYAAQPTDGQRQQARALIDCGATAVVGSHPHVVQTVEYYRGKPIIYSLGNFLFDQHRAATDLALQVDFDLRAGQVATTCLRPLQLINAVPHAANTRATASLLARLRRYSPNLRFNPDAVGGWQLQSSILAAKADSLPAYFQRQVTVDGPTGLVTARLRYLPHSRQYQAWARTPSGTATTVTLRFPIYALGAGDVDNDGRTDLLLGPVKPTPLDTVRRRRLFVYSLDSAGHWQPKWRGSRLTFQLLCFRAGPAADGRTYVRTIEQAPDGLYCVGQYRWQGFGLVLDRFLARRLSRDAAYRCFVL</sequence>
<dbReference type="InterPro" id="IPR029052">
    <property type="entry name" value="Metallo-depent_PP-like"/>
</dbReference>
<dbReference type="Pfam" id="PF09587">
    <property type="entry name" value="PGA_cap"/>
    <property type="match status" value="1"/>
</dbReference>
<dbReference type="InterPro" id="IPR019079">
    <property type="entry name" value="Capsule_synth_CapA"/>
</dbReference>
<dbReference type="SMART" id="SM00854">
    <property type="entry name" value="PGA_cap"/>
    <property type="match status" value="1"/>
</dbReference>
<accession>A0ABS3QJA9</accession>
<evidence type="ECO:0000256" key="1">
    <source>
        <dbReference type="ARBA" id="ARBA00005662"/>
    </source>
</evidence>
<evidence type="ECO:0000313" key="4">
    <source>
        <dbReference type="Proteomes" id="UP000664369"/>
    </source>
</evidence>
<dbReference type="CDD" id="cd07381">
    <property type="entry name" value="MPP_CapA"/>
    <property type="match status" value="1"/>
</dbReference>
<feature type="domain" description="Capsule synthesis protein CapA" evidence="2">
    <location>
        <begin position="19"/>
        <end position="252"/>
    </location>
</feature>
<keyword evidence="4" id="KW-1185">Reference proteome</keyword>
<dbReference type="InterPro" id="IPR052169">
    <property type="entry name" value="CW_Biosynth-Accessory"/>
</dbReference>
<dbReference type="SUPFAM" id="SSF56300">
    <property type="entry name" value="Metallo-dependent phosphatases"/>
    <property type="match status" value="1"/>
</dbReference>
<dbReference type="PANTHER" id="PTHR33393">
    <property type="entry name" value="POLYGLUTAMINE SYNTHESIS ACCESSORY PROTEIN RV0574C-RELATED"/>
    <property type="match status" value="1"/>
</dbReference>
<evidence type="ECO:0000313" key="3">
    <source>
        <dbReference type="EMBL" id="MBO2010795.1"/>
    </source>
</evidence>
<name>A0ABS3QJA9_9BACT</name>
<dbReference type="EMBL" id="JAGETZ010000008">
    <property type="protein sequence ID" value="MBO2010795.1"/>
    <property type="molecule type" value="Genomic_DNA"/>
</dbReference>
<dbReference type="InterPro" id="IPR028994">
    <property type="entry name" value="Integrin_alpha_N"/>
</dbReference>
<comment type="similarity">
    <text evidence="1">Belongs to the CapA family.</text>
</comment>
<protein>
    <submittedName>
        <fullName evidence="3">CapA family protein</fullName>
    </submittedName>
</protein>
<comment type="caution">
    <text evidence="3">The sequence shown here is derived from an EMBL/GenBank/DDBJ whole genome shotgun (WGS) entry which is preliminary data.</text>
</comment>
<dbReference type="PANTHER" id="PTHR33393:SF11">
    <property type="entry name" value="POLYGLUTAMINE SYNTHESIS ACCESSORY PROTEIN RV0574C-RELATED"/>
    <property type="match status" value="1"/>
</dbReference>
<proteinExistence type="inferred from homology"/>
<organism evidence="3 4">
    <name type="scientific">Hymenobacter negativus</name>
    <dbReference type="NCBI Taxonomy" id="2795026"/>
    <lineage>
        <taxon>Bacteria</taxon>
        <taxon>Pseudomonadati</taxon>
        <taxon>Bacteroidota</taxon>
        <taxon>Cytophagia</taxon>
        <taxon>Cytophagales</taxon>
        <taxon>Hymenobacteraceae</taxon>
        <taxon>Hymenobacter</taxon>
    </lineage>
</organism>
<gene>
    <name evidence="3" type="ORF">J4E00_17165</name>
</gene>
<dbReference type="SUPFAM" id="SSF69318">
    <property type="entry name" value="Integrin alpha N-terminal domain"/>
    <property type="match status" value="1"/>
</dbReference>
<evidence type="ECO:0000259" key="2">
    <source>
        <dbReference type="SMART" id="SM00854"/>
    </source>
</evidence>
<reference evidence="3 4" key="1">
    <citation type="submission" date="2021-03" db="EMBL/GenBank/DDBJ databases">
        <authorList>
            <person name="Kim M.K."/>
        </authorList>
    </citation>
    <scope>NUCLEOTIDE SEQUENCE [LARGE SCALE GENOMIC DNA]</scope>
    <source>
        <strain evidence="3 4">BT442</strain>
    </source>
</reference>